<evidence type="ECO:0000313" key="3">
    <source>
        <dbReference type="Proteomes" id="UP000006281"/>
    </source>
</evidence>
<evidence type="ECO:0000256" key="1">
    <source>
        <dbReference type="SAM" id="Phobius"/>
    </source>
</evidence>
<organism evidence="2 3">
    <name type="scientific">Saccharothrix espanaensis (strain ATCC 51144 / DSM 44229 / JCM 9112 / NBRC 15066 / NRRL 15764)</name>
    <dbReference type="NCBI Taxonomy" id="1179773"/>
    <lineage>
        <taxon>Bacteria</taxon>
        <taxon>Bacillati</taxon>
        <taxon>Actinomycetota</taxon>
        <taxon>Actinomycetes</taxon>
        <taxon>Pseudonocardiales</taxon>
        <taxon>Pseudonocardiaceae</taxon>
        <taxon>Saccharothrix</taxon>
    </lineage>
</organism>
<keyword evidence="1" id="KW-1133">Transmembrane helix</keyword>
<feature type="transmembrane region" description="Helical" evidence="1">
    <location>
        <begin position="139"/>
        <end position="164"/>
    </location>
</feature>
<dbReference type="Proteomes" id="UP000006281">
    <property type="component" value="Chromosome"/>
</dbReference>
<feature type="transmembrane region" description="Helical" evidence="1">
    <location>
        <begin position="59"/>
        <end position="86"/>
    </location>
</feature>
<gene>
    <name evidence="2" type="ordered locus">BN6_47010</name>
</gene>
<reference evidence="2 3" key="1">
    <citation type="journal article" date="2012" name="BMC Genomics">
        <title>Complete genome sequence of Saccharothrix espanaensis DSM 44229T and comparison to the other completely sequenced Pseudonocardiaceae.</title>
        <authorList>
            <person name="Strobel T."/>
            <person name="Al-Dilaimi A."/>
            <person name="Blom J."/>
            <person name="Gessner A."/>
            <person name="Kalinowski J."/>
            <person name="Luzhetska M."/>
            <person name="Puhler A."/>
            <person name="Szczepanowski R."/>
            <person name="Bechthold A."/>
            <person name="Ruckert C."/>
        </authorList>
    </citation>
    <scope>NUCLEOTIDE SEQUENCE [LARGE SCALE GENOMIC DNA]</scope>
    <source>
        <strain evidence="3">ATCC 51144 / DSM 44229 / JCM 9112 / NBRC 15066 / NRRL 15764</strain>
    </source>
</reference>
<keyword evidence="1" id="KW-0812">Transmembrane</keyword>
<keyword evidence="1" id="KW-0472">Membrane</keyword>
<dbReference type="EMBL" id="HE804045">
    <property type="protein sequence ID" value="CCH31980.1"/>
    <property type="molecule type" value="Genomic_DNA"/>
</dbReference>
<dbReference type="eggNOG" id="ENOG5031Z8G">
    <property type="taxonomic scope" value="Bacteria"/>
</dbReference>
<dbReference type="HOGENOM" id="CLU_1593360_0_0_11"/>
<dbReference type="KEGG" id="sesp:BN6_47010"/>
<accession>K0JVV1</accession>
<dbReference type="BioCyc" id="SESP1179773:BN6_RS22750-MONOMER"/>
<dbReference type="RefSeq" id="WP_015102092.1">
    <property type="nucleotide sequence ID" value="NC_019673.1"/>
</dbReference>
<dbReference type="PATRIC" id="fig|1179773.3.peg.4710"/>
<name>K0JVV1_SACES</name>
<keyword evidence="3" id="KW-1185">Reference proteome</keyword>
<feature type="transmembrane region" description="Helical" evidence="1">
    <location>
        <begin position="33"/>
        <end position="53"/>
    </location>
</feature>
<sequence>MADDSRGSVYADFMQDQLAAEETRKNSLEQRGLAVITSCGALAAFGVGALALFRQRDAIPLSAAAVCLLVGGAVTLVLGAIGGLGVNAPLRHRSANPLVLADTMREHWEDDDATARARVTATRARLLESLRRANDRRALVLLSAMTAEALGVAMLAATISVVAIGTL</sequence>
<protein>
    <submittedName>
        <fullName evidence="2">Uncharacterized protein</fullName>
    </submittedName>
</protein>
<dbReference type="STRING" id="1179773.BN6_47010"/>
<proteinExistence type="predicted"/>
<evidence type="ECO:0000313" key="2">
    <source>
        <dbReference type="EMBL" id="CCH31980.1"/>
    </source>
</evidence>
<dbReference type="AlphaFoldDB" id="K0JVV1"/>